<reference evidence="3 4" key="1">
    <citation type="submission" date="2018-03" db="EMBL/GenBank/DDBJ databases">
        <title>Genomic Encyclopedia of Archaeal and Bacterial Type Strains, Phase II (KMG-II): from individual species to whole genera.</title>
        <authorList>
            <person name="Goeker M."/>
        </authorList>
    </citation>
    <scope>NUCLEOTIDE SEQUENCE [LARGE SCALE GENOMIC DNA]</scope>
    <source>
        <strain evidence="3 4">DSM 29328</strain>
    </source>
</reference>
<comment type="caution">
    <text evidence="3">The sequence shown here is derived from an EMBL/GenBank/DDBJ whole genome shotgun (WGS) entry which is preliminary data.</text>
</comment>
<name>A0A2T0RYR6_9RHOB</name>
<dbReference type="Gene3D" id="3.30.70.100">
    <property type="match status" value="1"/>
</dbReference>
<dbReference type="EMBL" id="PVTD01000001">
    <property type="protein sequence ID" value="PRY26321.1"/>
    <property type="molecule type" value="Genomic_DNA"/>
</dbReference>
<evidence type="ECO:0000259" key="2">
    <source>
        <dbReference type="Pfam" id="PF07978"/>
    </source>
</evidence>
<dbReference type="InterPro" id="IPR051557">
    <property type="entry name" value="NipSnap_domain"/>
</dbReference>
<dbReference type="PANTHER" id="PTHR21017:SF17">
    <property type="entry name" value="PROTEIN NIPSNAP"/>
    <property type="match status" value="1"/>
</dbReference>
<feature type="domain" description="NIPSNAP" evidence="2">
    <location>
        <begin position="3"/>
        <end position="102"/>
    </location>
</feature>
<gene>
    <name evidence="3" type="ORF">CLV78_101416</name>
</gene>
<dbReference type="InterPro" id="IPR012577">
    <property type="entry name" value="NIPSNAP"/>
</dbReference>
<dbReference type="InterPro" id="IPR011008">
    <property type="entry name" value="Dimeric_a/b-barrel"/>
</dbReference>
<dbReference type="AlphaFoldDB" id="A0A2T0RYR6"/>
<accession>A0A2T0RYR6</accession>
<dbReference type="RefSeq" id="WP_106203106.1">
    <property type="nucleotide sequence ID" value="NZ_PVTD01000001.1"/>
</dbReference>
<dbReference type="SUPFAM" id="SSF54909">
    <property type="entry name" value="Dimeric alpha+beta barrel"/>
    <property type="match status" value="1"/>
</dbReference>
<dbReference type="Proteomes" id="UP000239480">
    <property type="component" value="Unassembled WGS sequence"/>
</dbReference>
<dbReference type="PANTHER" id="PTHR21017">
    <property type="entry name" value="NIPSNAP-RELATED"/>
    <property type="match status" value="1"/>
</dbReference>
<protein>
    <submittedName>
        <fullName evidence="3">NIPSNAP protein</fullName>
    </submittedName>
</protein>
<comment type="similarity">
    <text evidence="1">Belongs to the NipSnap family.</text>
</comment>
<evidence type="ECO:0000313" key="3">
    <source>
        <dbReference type="EMBL" id="PRY26321.1"/>
    </source>
</evidence>
<keyword evidence="4" id="KW-1185">Reference proteome</keyword>
<sequence>MIVEERIYTLQIGAVPEYLRLYEAEGLAIQRPILGRMVGYFRTEIGPQHQIVHMWAYKDLAERSERRARLLADQRWIDYAKKTRPLQISQENKILVPAPFSPWAEDDPALDMATDR</sequence>
<dbReference type="Pfam" id="PF07978">
    <property type="entry name" value="NIPSNAP"/>
    <property type="match status" value="1"/>
</dbReference>
<organism evidence="3 4">
    <name type="scientific">Aliiruegeria haliotis</name>
    <dbReference type="NCBI Taxonomy" id="1280846"/>
    <lineage>
        <taxon>Bacteria</taxon>
        <taxon>Pseudomonadati</taxon>
        <taxon>Pseudomonadota</taxon>
        <taxon>Alphaproteobacteria</taxon>
        <taxon>Rhodobacterales</taxon>
        <taxon>Roseobacteraceae</taxon>
        <taxon>Aliiruegeria</taxon>
    </lineage>
</organism>
<evidence type="ECO:0000256" key="1">
    <source>
        <dbReference type="ARBA" id="ARBA00005291"/>
    </source>
</evidence>
<evidence type="ECO:0000313" key="4">
    <source>
        <dbReference type="Proteomes" id="UP000239480"/>
    </source>
</evidence>
<proteinExistence type="inferred from homology"/>
<dbReference type="OrthoDB" id="4124121at2"/>